<dbReference type="PANTHER" id="PTHR30269">
    <property type="entry name" value="TRANSMEMBRANE PROTEIN YFCA"/>
    <property type="match status" value="1"/>
</dbReference>
<dbReference type="PANTHER" id="PTHR30269:SF37">
    <property type="entry name" value="MEMBRANE TRANSPORTER PROTEIN"/>
    <property type="match status" value="1"/>
</dbReference>
<organism evidence="9 10">
    <name type="scientific">Solirubrobacter ginsenosidimutans</name>
    <dbReference type="NCBI Taxonomy" id="490573"/>
    <lineage>
        <taxon>Bacteria</taxon>
        <taxon>Bacillati</taxon>
        <taxon>Actinomycetota</taxon>
        <taxon>Thermoleophilia</taxon>
        <taxon>Solirubrobacterales</taxon>
        <taxon>Solirubrobacteraceae</taxon>
        <taxon>Solirubrobacter</taxon>
    </lineage>
</organism>
<keyword evidence="3" id="KW-0813">Transport</keyword>
<feature type="transmembrane region" description="Helical" evidence="8">
    <location>
        <begin position="215"/>
        <end position="236"/>
    </location>
</feature>
<dbReference type="RefSeq" id="WP_270044396.1">
    <property type="nucleotide sequence ID" value="NZ_JAPDOD010000042.1"/>
</dbReference>
<evidence type="ECO:0000313" key="9">
    <source>
        <dbReference type="EMBL" id="MDA0165139.1"/>
    </source>
</evidence>
<feature type="transmembrane region" description="Helical" evidence="8">
    <location>
        <begin position="42"/>
        <end position="59"/>
    </location>
</feature>
<dbReference type="AlphaFoldDB" id="A0A9X3MYJ8"/>
<dbReference type="EMBL" id="JAPDOD010000042">
    <property type="protein sequence ID" value="MDA0165139.1"/>
    <property type="molecule type" value="Genomic_DNA"/>
</dbReference>
<name>A0A9X3MYJ8_9ACTN</name>
<keyword evidence="4 8" id="KW-1003">Cell membrane</keyword>
<feature type="transmembrane region" description="Helical" evidence="8">
    <location>
        <begin position="71"/>
        <end position="89"/>
    </location>
</feature>
<feature type="transmembrane region" description="Helical" evidence="8">
    <location>
        <begin position="159"/>
        <end position="176"/>
    </location>
</feature>
<keyword evidence="6 8" id="KW-1133">Transmembrane helix</keyword>
<keyword evidence="7 8" id="KW-0472">Membrane</keyword>
<dbReference type="GO" id="GO:0005886">
    <property type="term" value="C:plasma membrane"/>
    <property type="evidence" value="ECO:0007669"/>
    <property type="project" value="UniProtKB-SubCell"/>
</dbReference>
<protein>
    <recommendedName>
        <fullName evidence="8">Probable membrane transporter protein</fullName>
    </recommendedName>
</protein>
<evidence type="ECO:0000256" key="4">
    <source>
        <dbReference type="ARBA" id="ARBA00022475"/>
    </source>
</evidence>
<evidence type="ECO:0000256" key="1">
    <source>
        <dbReference type="ARBA" id="ARBA00004651"/>
    </source>
</evidence>
<comment type="subcellular location">
    <subcellularLocation>
        <location evidence="1 8">Cell membrane</location>
        <topology evidence="1 8">Multi-pass membrane protein</topology>
    </subcellularLocation>
</comment>
<dbReference type="InterPro" id="IPR052017">
    <property type="entry name" value="TSUP"/>
</dbReference>
<comment type="similarity">
    <text evidence="2 8">Belongs to the 4-toluene sulfonate uptake permease (TSUP) (TC 2.A.102) family.</text>
</comment>
<dbReference type="Pfam" id="PF01925">
    <property type="entry name" value="TauE"/>
    <property type="match status" value="1"/>
</dbReference>
<proteinExistence type="inferred from homology"/>
<evidence type="ECO:0000256" key="5">
    <source>
        <dbReference type="ARBA" id="ARBA00022692"/>
    </source>
</evidence>
<accession>A0A9X3MYJ8</accession>
<sequence length="237" mass="23619">MLVAAACLGVVAGAMLQAATGFGFSLLAAPLLFAAIDPEPAVVLLLVLGLEVNVLTLAGERRRPRPLPRTTALLLAWATPGALAGVAVLRALPPGALQVAVTLGVVGTLAARRVTTAHVPAWAAGLAAGALTTTTSTNGPPLLLHLLGRGVTPTQVRDTLTVCFVGLAGLGALALFGTGDPALPDAGLTLGLLPAVAAGHLVGRRAFRRLSESGRYELVLTVALVAAVGVGLIGALV</sequence>
<evidence type="ECO:0000313" key="10">
    <source>
        <dbReference type="Proteomes" id="UP001149140"/>
    </source>
</evidence>
<comment type="caution">
    <text evidence="9">The sequence shown here is derived from an EMBL/GenBank/DDBJ whole genome shotgun (WGS) entry which is preliminary data.</text>
</comment>
<evidence type="ECO:0000256" key="2">
    <source>
        <dbReference type="ARBA" id="ARBA00009142"/>
    </source>
</evidence>
<evidence type="ECO:0000256" key="7">
    <source>
        <dbReference type="ARBA" id="ARBA00023136"/>
    </source>
</evidence>
<reference evidence="9" key="1">
    <citation type="submission" date="2022-10" db="EMBL/GenBank/DDBJ databases">
        <title>The WGS of Solirubrobacter ginsenosidimutans DSM 21036.</title>
        <authorList>
            <person name="Jiang Z."/>
        </authorList>
    </citation>
    <scope>NUCLEOTIDE SEQUENCE</scope>
    <source>
        <strain evidence="9">DSM 21036</strain>
    </source>
</reference>
<evidence type="ECO:0000256" key="8">
    <source>
        <dbReference type="RuleBase" id="RU363041"/>
    </source>
</evidence>
<evidence type="ECO:0000256" key="6">
    <source>
        <dbReference type="ARBA" id="ARBA00022989"/>
    </source>
</evidence>
<dbReference type="InterPro" id="IPR002781">
    <property type="entry name" value="TM_pro_TauE-like"/>
</dbReference>
<feature type="transmembrane region" description="Helical" evidence="8">
    <location>
        <begin position="182"/>
        <end position="203"/>
    </location>
</feature>
<evidence type="ECO:0000256" key="3">
    <source>
        <dbReference type="ARBA" id="ARBA00022448"/>
    </source>
</evidence>
<keyword evidence="10" id="KW-1185">Reference proteome</keyword>
<gene>
    <name evidence="9" type="ORF">OM076_33025</name>
</gene>
<keyword evidence="5 8" id="KW-0812">Transmembrane</keyword>
<dbReference type="Proteomes" id="UP001149140">
    <property type="component" value="Unassembled WGS sequence"/>
</dbReference>